<keyword evidence="2" id="KW-0812">Transmembrane</keyword>
<evidence type="ECO:0000259" key="4">
    <source>
        <dbReference type="Pfam" id="PF00144"/>
    </source>
</evidence>
<feature type="region of interest" description="Disordered" evidence="1">
    <location>
        <begin position="512"/>
        <end position="532"/>
    </location>
</feature>
<dbReference type="GO" id="GO:0016787">
    <property type="term" value="F:hydrolase activity"/>
    <property type="evidence" value="ECO:0007669"/>
    <property type="project" value="UniProtKB-KW"/>
</dbReference>
<dbReference type="InterPro" id="IPR050491">
    <property type="entry name" value="AmpC-like"/>
</dbReference>
<reference evidence="6" key="1">
    <citation type="journal article" date="2019" name="Int. J. Syst. Evol. Microbiol.">
        <title>The Global Catalogue of Microorganisms (GCM) 10K type strain sequencing project: providing services to taxonomists for standard genome sequencing and annotation.</title>
        <authorList>
            <consortium name="The Broad Institute Genomics Platform"/>
            <consortium name="The Broad Institute Genome Sequencing Center for Infectious Disease"/>
            <person name="Wu L."/>
            <person name="Ma J."/>
        </authorList>
    </citation>
    <scope>NUCLEOTIDE SEQUENCE [LARGE SCALE GENOMIC DNA]</scope>
    <source>
        <strain evidence="6">CGMCC 1.6964</strain>
    </source>
</reference>
<gene>
    <name evidence="5" type="ORF">GCM10010969_26820</name>
</gene>
<accession>A0ABQ2L4K4</accession>
<evidence type="ECO:0000256" key="3">
    <source>
        <dbReference type="SAM" id="SignalP"/>
    </source>
</evidence>
<feature type="chain" id="PRO_5046693427" evidence="3">
    <location>
        <begin position="25"/>
        <end position="532"/>
    </location>
</feature>
<dbReference type="InterPro" id="IPR012338">
    <property type="entry name" value="Beta-lactam/transpept-like"/>
</dbReference>
<dbReference type="SUPFAM" id="SSF56601">
    <property type="entry name" value="beta-lactamase/transpeptidase-like"/>
    <property type="match status" value="1"/>
</dbReference>
<dbReference type="InterPro" id="IPR001466">
    <property type="entry name" value="Beta-lactam-related"/>
</dbReference>
<feature type="transmembrane region" description="Helical" evidence="2">
    <location>
        <begin position="407"/>
        <end position="426"/>
    </location>
</feature>
<dbReference type="Gene3D" id="3.40.710.10">
    <property type="entry name" value="DD-peptidase/beta-lactamase superfamily"/>
    <property type="match status" value="1"/>
</dbReference>
<dbReference type="Proteomes" id="UP000606653">
    <property type="component" value="Unassembled WGS sequence"/>
</dbReference>
<keyword evidence="2" id="KW-1133">Transmembrane helix</keyword>
<comment type="caution">
    <text evidence="5">The sequence shown here is derived from an EMBL/GenBank/DDBJ whole genome shotgun (WGS) entry which is preliminary data.</text>
</comment>
<feature type="signal peptide" evidence="3">
    <location>
        <begin position="1"/>
        <end position="24"/>
    </location>
</feature>
<protein>
    <submittedName>
        <fullName evidence="5">Serine hydrolase</fullName>
    </submittedName>
</protein>
<evidence type="ECO:0000256" key="2">
    <source>
        <dbReference type="SAM" id="Phobius"/>
    </source>
</evidence>
<sequence>MNTIKKLKLVLAGLLLCASAPVTGTEVYAADVALAASNPIRETAAPDASSSAWTPEQIDTYAKAAMERLHIPGLAVGIVREGQIVYTQGYGSAGPGAGPMTPQTPLAIGSTSKSFTALAVMQLVEDGRVDLEAQVTDYLPEFRLADPTLSSKITVADLLHQTSGLSTYDGIAFLSQGEGTLIQHIARLKTVKQTGPAGSGYQYSNLNYNILGAIVQQVSGQSYEDYITERIFLPLGMKSSFSTPERAKTAAAENSHLRQASGHQLLFGITVPTRSMNHSGTIPSGYLVSTAEDMSKYLIMQMNGGTYENNHLLSAENLEIMHKPSADMGDGSFYGMGWVNTGDYVWHNGTTENTYSEMRIHDGYGIFVLANSSDPLVVSYSGILPGIDNILHGQVPSLESLPDFVKLYAIVDGISLVIALLFLWSVSSLFRWRKAFRPVPWKITVNVILLLACNVAFPLLILHFLAGLAPWSIAVTWAPGIGWGMVILPWLLFFTGTLKLLLMLRAMLGRKSTSSPQSHSRSAATQLKPLSD</sequence>
<keyword evidence="3" id="KW-0732">Signal</keyword>
<feature type="transmembrane region" description="Helical" evidence="2">
    <location>
        <begin position="447"/>
        <end position="469"/>
    </location>
</feature>
<keyword evidence="6" id="KW-1185">Reference proteome</keyword>
<evidence type="ECO:0000313" key="5">
    <source>
        <dbReference type="EMBL" id="GGO02975.1"/>
    </source>
</evidence>
<keyword evidence="2" id="KW-0472">Membrane</keyword>
<dbReference type="RefSeq" id="WP_018976683.1">
    <property type="nucleotide sequence ID" value="NZ_BMLN01000007.1"/>
</dbReference>
<dbReference type="Pfam" id="PF00144">
    <property type="entry name" value="Beta-lactamase"/>
    <property type="match status" value="1"/>
</dbReference>
<feature type="compositionally biased region" description="Polar residues" evidence="1">
    <location>
        <begin position="512"/>
        <end position="525"/>
    </location>
</feature>
<dbReference type="PANTHER" id="PTHR46825">
    <property type="entry name" value="D-ALANYL-D-ALANINE-CARBOXYPEPTIDASE/ENDOPEPTIDASE AMPH"/>
    <property type="match status" value="1"/>
</dbReference>
<evidence type="ECO:0000256" key="1">
    <source>
        <dbReference type="SAM" id="MobiDB-lite"/>
    </source>
</evidence>
<evidence type="ECO:0000313" key="6">
    <source>
        <dbReference type="Proteomes" id="UP000606653"/>
    </source>
</evidence>
<dbReference type="PANTHER" id="PTHR46825:SF9">
    <property type="entry name" value="BETA-LACTAMASE-RELATED DOMAIN-CONTAINING PROTEIN"/>
    <property type="match status" value="1"/>
</dbReference>
<feature type="transmembrane region" description="Helical" evidence="2">
    <location>
        <begin position="481"/>
        <end position="502"/>
    </location>
</feature>
<organism evidence="5 6">
    <name type="scientific">Saccharibacillus kuerlensis</name>
    <dbReference type="NCBI Taxonomy" id="459527"/>
    <lineage>
        <taxon>Bacteria</taxon>
        <taxon>Bacillati</taxon>
        <taxon>Bacillota</taxon>
        <taxon>Bacilli</taxon>
        <taxon>Bacillales</taxon>
        <taxon>Paenibacillaceae</taxon>
        <taxon>Saccharibacillus</taxon>
    </lineage>
</organism>
<dbReference type="EMBL" id="BMLN01000007">
    <property type="protein sequence ID" value="GGO02975.1"/>
    <property type="molecule type" value="Genomic_DNA"/>
</dbReference>
<proteinExistence type="predicted"/>
<name>A0ABQ2L4K4_9BACL</name>
<feature type="domain" description="Beta-lactamase-related" evidence="4">
    <location>
        <begin position="59"/>
        <end position="375"/>
    </location>
</feature>
<keyword evidence="5" id="KW-0378">Hydrolase</keyword>